<gene>
    <name evidence="1" type="ORF">SDC9_203034</name>
</gene>
<comment type="caution">
    <text evidence="1">The sequence shown here is derived from an EMBL/GenBank/DDBJ whole genome shotgun (WGS) entry which is preliminary data.</text>
</comment>
<dbReference type="AlphaFoldDB" id="A0A645IWW0"/>
<proteinExistence type="predicted"/>
<name>A0A645IWW0_9ZZZZ</name>
<accession>A0A645IWW0</accession>
<protein>
    <submittedName>
        <fullName evidence="1">Uncharacterized protein</fullName>
    </submittedName>
</protein>
<organism evidence="1">
    <name type="scientific">bioreactor metagenome</name>
    <dbReference type="NCBI Taxonomy" id="1076179"/>
    <lineage>
        <taxon>unclassified sequences</taxon>
        <taxon>metagenomes</taxon>
        <taxon>ecological metagenomes</taxon>
    </lineage>
</organism>
<evidence type="ECO:0000313" key="1">
    <source>
        <dbReference type="EMBL" id="MPN55352.1"/>
    </source>
</evidence>
<reference evidence="1" key="1">
    <citation type="submission" date="2019-08" db="EMBL/GenBank/DDBJ databases">
        <authorList>
            <person name="Kucharzyk K."/>
            <person name="Murdoch R.W."/>
            <person name="Higgins S."/>
            <person name="Loffler F."/>
        </authorList>
    </citation>
    <scope>NUCLEOTIDE SEQUENCE</scope>
</reference>
<dbReference type="EMBL" id="VSSQ01124484">
    <property type="protein sequence ID" value="MPN55352.1"/>
    <property type="molecule type" value="Genomic_DNA"/>
</dbReference>
<sequence length="159" mass="17617">MMPVTLSVGRRHEQAVLALRRGAHGGVVAKVAVVQQPAEGDALRQSGVIENYRDRAAGGQFTAVRARDVEVRPSRGQYGAAVGDHRLALVRGEYRKLHAAGRKRLQRGNIDGRLRQPLALWRAPETVFEILGSPDRLRQPVTLRGERHYYMVVGLGDRP</sequence>